<evidence type="ECO:0000313" key="4">
    <source>
        <dbReference type="EMBL" id="KAH7537696.1"/>
    </source>
</evidence>
<feature type="compositionally biased region" description="Polar residues" evidence="1">
    <location>
        <begin position="92"/>
        <end position="106"/>
    </location>
</feature>
<dbReference type="InterPro" id="IPR040244">
    <property type="entry name" value="EDR4-like"/>
</dbReference>
<dbReference type="EMBL" id="JAEACU010000003">
    <property type="protein sequence ID" value="KAH7537696.1"/>
    <property type="molecule type" value="Genomic_DNA"/>
</dbReference>
<dbReference type="Proteomes" id="UP000813462">
    <property type="component" value="Unassembled WGS sequence"/>
</dbReference>
<dbReference type="PANTHER" id="PTHR31105:SF38">
    <property type="entry name" value="PROTEIN ENHANCED DISEASE RESISTANCE 4"/>
    <property type="match status" value="1"/>
</dbReference>
<dbReference type="OrthoDB" id="1930285at2759"/>
<dbReference type="InterPro" id="IPR021480">
    <property type="entry name" value="Zinc_ribbon_12"/>
</dbReference>
<protein>
    <recommendedName>
        <fullName evidence="6">Zinc-ribbon domain-containing protein</fullName>
    </recommendedName>
</protein>
<feature type="compositionally biased region" description="Polar residues" evidence="1">
    <location>
        <begin position="393"/>
        <end position="402"/>
    </location>
</feature>
<feature type="domain" description="Probable zinc-ribbon" evidence="2">
    <location>
        <begin position="826"/>
        <end position="870"/>
    </location>
</feature>
<comment type="caution">
    <text evidence="4">The sequence shown here is derived from an EMBL/GenBank/DDBJ whole genome shotgun (WGS) entry which is preliminary data.</text>
</comment>
<evidence type="ECO:0000313" key="5">
    <source>
        <dbReference type="Proteomes" id="UP000813462"/>
    </source>
</evidence>
<dbReference type="Pfam" id="PF11331">
    <property type="entry name" value="Zn_ribbon_12"/>
    <property type="match status" value="1"/>
</dbReference>
<evidence type="ECO:0008006" key="6">
    <source>
        <dbReference type="Google" id="ProtNLM"/>
    </source>
</evidence>
<feature type="compositionally biased region" description="Acidic residues" evidence="1">
    <location>
        <begin position="303"/>
        <end position="313"/>
    </location>
</feature>
<feature type="compositionally biased region" description="Basic and acidic residues" evidence="1">
    <location>
        <begin position="257"/>
        <end position="272"/>
    </location>
</feature>
<organism evidence="4 5">
    <name type="scientific">Ziziphus jujuba var. spinosa</name>
    <dbReference type="NCBI Taxonomy" id="714518"/>
    <lineage>
        <taxon>Eukaryota</taxon>
        <taxon>Viridiplantae</taxon>
        <taxon>Streptophyta</taxon>
        <taxon>Embryophyta</taxon>
        <taxon>Tracheophyta</taxon>
        <taxon>Spermatophyta</taxon>
        <taxon>Magnoliopsida</taxon>
        <taxon>eudicotyledons</taxon>
        <taxon>Gunneridae</taxon>
        <taxon>Pentapetalae</taxon>
        <taxon>rosids</taxon>
        <taxon>fabids</taxon>
        <taxon>Rosales</taxon>
        <taxon>Rhamnaceae</taxon>
        <taxon>Paliureae</taxon>
        <taxon>Ziziphus</taxon>
    </lineage>
</organism>
<dbReference type="PANTHER" id="PTHR31105">
    <property type="entry name" value="EXTRA-LARGE G-PROTEIN-LIKE"/>
    <property type="match status" value="1"/>
</dbReference>
<accession>A0A978VQ71</accession>
<dbReference type="AlphaFoldDB" id="A0A978VQ71"/>
<name>A0A978VQ71_ZIZJJ</name>
<feature type="compositionally biased region" description="Acidic residues" evidence="1">
    <location>
        <begin position="325"/>
        <end position="336"/>
    </location>
</feature>
<feature type="compositionally biased region" description="Basic and acidic residues" evidence="1">
    <location>
        <begin position="226"/>
        <end position="235"/>
    </location>
</feature>
<feature type="compositionally biased region" description="Acidic residues" evidence="1">
    <location>
        <begin position="236"/>
        <end position="254"/>
    </location>
</feature>
<feature type="compositionally biased region" description="Polar residues" evidence="1">
    <location>
        <begin position="428"/>
        <end position="439"/>
    </location>
</feature>
<feature type="compositionally biased region" description="Basic and acidic residues" evidence="1">
    <location>
        <begin position="107"/>
        <end position="132"/>
    </location>
</feature>
<evidence type="ECO:0000259" key="2">
    <source>
        <dbReference type="Pfam" id="PF11331"/>
    </source>
</evidence>
<dbReference type="GO" id="GO:1900150">
    <property type="term" value="P:regulation of defense response to fungus"/>
    <property type="evidence" value="ECO:0007669"/>
    <property type="project" value="InterPro"/>
</dbReference>
<feature type="region of interest" description="Disordered" evidence="1">
    <location>
        <begin position="983"/>
        <end position="1044"/>
    </location>
</feature>
<dbReference type="InterPro" id="IPR055126">
    <property type="entry name" value="EDR4-like_N"/>
</dbReference>
<feature type="compositionally biased region" description="Basic and acidic residues" evidence="1">
    <location>
        <begin position="62"/>
        <end position="77"/>
    </location>
</feature>
<reference evidence="4" key="1">
    <citation type="journal article" date="2021" name="Front. Plant Sci.">
        <title>Chromosome-Scale Genome Assembly for Chinese Sour Jujube and Insights Into Its Genome Evolution and Domestication Signature.</title>
        <authorList>
            <person name="Shen L.-Y."/>
            <person name="Luo H."/>
            <person name="Wang X.-L."/>
            <person name="Wang X.-M."/>
            <person name="Qiu X.-J."/>
            <person name="Liu H."/>
            <person name="Zhou S.-S."/>
            <person name="Jia K.-H."/>
            <person name="Nie S."/>
            <person name="Bao Y.-T."/>
            <person name="Zhang R.-G."/>
            <person name="Yun Q.-Z."/>
            <person name="Chai Y.-H."/>
            <person name="Lu J.-Y."/>
            <person name="Li Y."/>
            <person name="Zhao S.-W."/>
            <person name="Mao J.-F."/>
            <person name="Jia S.-G."/>
            <person name="Mao Y.-M."/>
        </authorList>
    </citation>
    <scope>NUCLEOTIDE SEQUENCE</scope>
    <source>
        <strain evidence="4">AT0</strain>
        <tissue evidence="4">Leaf</tissue>
    </source>
</reference>
<gene>
    <name evidence="4" type="ORF">FEM48_Zijuj03G0120200</name>
</gene>
<dbReference type="Pfam" id="PF22910">
    <property type="entry name" value="EDR4-like_1st"/>
    <property type="match status" value="1"/>
</dbReference>
<feature type="region of interest" description="Disordered" evidence="1">
    <location>
        <begin position="194"/>
        <end position="402"/>
    </location>
</feature>
<proteinExistence type="predicted"/>
<feature type="domain" description="Enhanced disease resistance 4-like N-terminal" evidence="3">
    <location>
        <begin position="9"/>
        <end position="42"/>
    </location>
</feature>
<feature type="region of interest" description="Disordered" evidence="1">
    <location>
        <begin position="62"/>
        <end position="134"/>
    </location>
</feature>
<evidence type="ECO:0000259" key="3">
    <source>
        <dbReference type="Pfam" id="PF22910"/>
    </source>
</evidence>
<feature type="region of interest" description="Disordered" evidence="1">
    <location>
        <begin position="416"/>
        <end position="447"/>
    </location>
</feature>
<feature type="compositionally biased region" description="Basic and acidic residues" evidence="1">
    <location>
        <begin position="279"/>
        <end position="292"/>
    </location>
</feature>
<sequence>MMASKVTDKIRVVKCPKCRLLLFELPDLDVYQCGGCHTILQAKKRVNGARTIRSGLHDTEAVETDKRDDVSECKEHSSSPSSSSSKEILPNSGESPSYQINGQDQRSSGDFDSEHLGGVESSKEDQKDRSEQNDCLDCNIEQSEVSNKVCSSIEVYGNEKGELADNENDLSDNEIENLADNKNEDLDDHGIEELADNDNVDLADNGIGDLADNENKDLADNEDEDLAHNEFKNEDLAENEIGDLADNEHEDDLAVNENKDSADNGDKEHLPDNENEFPDNEHEEFSYKKNEEFAYENGHFADNENESSEDTENEGFACNGKGDSADNEDEFEDNENGEFAYNETQEFSHKKNEELAHNNNEESLPLSGTDLRVAKKDESSPSMQADKVDINRNGDSNLESSSTVNLEARVGNGSIVSTDRPMEHRTSSDTFMSSPSEQLEQPKGSVHQGFGHLRSVETSETMEFNPSSELSGTLRDISKSSTIKSAHAYDGSISSYDGIDDQLPNPHMHSFQDTCKASHFVPSEERSRRDRFLVNNLKTQDSQMPYQVRNSWSDKKKHVPKHNKWNHDEFLEPPRHGHKVRNWTRLERDEYQPRPAIPQVGPRPGYDSGSLSSQLYDEFHGRNSGFQSSDLSEDLEQDKMKLMRMIFELQDQLNKTLSLHEMGNDGISVASRMPRYVPRYHNYDTSEEEHFHQSNYPRYGRYGARSSYSQQQHRPMQIPFSGDATSSGHQVDPSCLHCRPQDLHHPAHFPPPLPYNNNKRYRIHPGHNYGTSYNSCPSSPQYFVDSEYPLRIREALSDDQRRKSHEVKSYLREKPHLVKRHLRPIAGGAPFITCYKCYKLLQLPADFLLFKRRSHRLRCGGCSQVLKFSLCEGSSIVPYTMNAMDPPPSEVGDCSGAIDTRDLPSTSQANEFLYADPVSCSDDYGHSHCQSCSTEGDLVSTTFHTHQGSIDAKKMPNGSYDPTRGKQELVSMKSPNKYKKSLLRGEHAGPSSSISRVEKFSSEIEQLPPRSGSPLYRLMDYSSPSQVIYGSEPSRRRTNPYSKF</sequence>
<feature type="compositionally biased region" description="Basic and acidic residues" evidence="1">
    <location>
        <begin position="346"/>
        <end position="360"/>
    </location>
</feature>
<evidence type="ECO:0000256" key="1">
    <source>
        <dbReference type="SAM" id="MobiDB-lite"/>
    </source>
</evidence>